<dbReference type="Proteomes" id="UP000471293">
    <property type="component" value="Unassembled WGS sequence"/>
</dbReference>
<name>A0A6N9U6Y7_STRHA</name>
<gene>
    <name evidence="1" type="ORF">G3I29_28585</name>
</gene>
<accession>A0A6N9U6Y7</accession>
<evidence type="ECO:0000313" key="2">
    <source>
        <dbReference type="Proteomes" id="UP000471293"/>
    </source>
</evidence>
<evidence type="ECO:0000313" key="1">
    <source>
        <dbReference type="EMBL" id="NEA19368.1"/>
    </source>
</evidence>
<comment type="caution">
    <text evidence="1">The sequence shown here is derived from an EMBL/GenBank/DDBJ whole genome shotgun (WGS) entry which is preliminary data.</text>
</comment>
<organism evidence="1 2">
    <name type="scientific">Streptomyces halstedii</name>
    <dbReference type="NCBI Taxonomy" id="1944"/>
    <lineage>
        <taxon>Bacteria</taxon>
        <taxon>Bacillati</taxon>
        <taxon>Actinomycetota</taxon>
        <taxon>Actinomycetes</taxon>
        <taxon>Kitasatosporales</taxon>
        <taxon>Streptomycetaceae</taxon>
        <taxon>Streptomyces</taxon>
    </lineage>
</organism>
<dbReference type="AlphaFoldDB" id="A0A6N9U6Y7"/>
<sequence length="76" mass="8070">MSTPTPQQGRLAHAPVVLRGGRWWLDGKAGSAPDSDPAFTDVLDDFALSMAAADRAVANLLIRQDEAPSVNPGGWR</sequence>
<dbReference type="EMBL" id="JAAGLQ010000613">
    <property type="protein sequence ID" value="NEA19368.1"/>
    <property type="molecule type" value="Genomic_DNA"/>
</dbReference>
<reference evidence="1 2" key="1">
    <citation type="submission" date="2020-01" db="EMBL/GenBank/DDBJ databases">
        <title>Insect and environment-associated Actinomycetes.</title>
        <authorList>
            <person name="Currrie C."/>
            <person name="Chevrette M."/>
            <person name="Carlson C."/>
            <person name="Stubbendieck R."/>
            <person name="Wendt-Pienkowski E."/>
        </authorList>
    </citation>
    <scope>NUCLEOTIDE SEQUENCE [LARGE SCALE GENOMIC DNA]</scope>
    <source>
        <strain evidence="1 2">SID11342</strain>
    </source>
</reference>
<proteinExistence type="predicted"/>
<protein>
    <submittedName>
        <fullName evidence="1">Uncharacterized protein</fullName>
    </submittedName>
</protein>